<evidence type="ECO:0000313" key="2">
    <source>
        <dbReference type="EMBL" id="KAK8077990.1"/>
    </source>
</evidence>
<proteinExistence type="predicted"/>
<sequence>MTAVPKVEAGYIPGQYAPGGRNRRSLALADNDHPLHAPGRPLEKFPGGDGESGEGHHHITLRREVKVPGTGGRHHTWILMLRCGGLLENLAQSCPADVVNDMMGSCAPGYARRYDE</sequence>
<comment type="caution">
    <text evidence="2">The sequence shown here is derived from an EMBL/GenBank/DDBJ whole genome shotgun (WGS) entry which is preliminary data.</text>
</comment>
<evidence type="ECO:0000256" key="1">
    <source>
        <dbReference type="SAM" id="MobiDB-lite"/>
    </source>
</evidence>
<name>A0ABR1W671_9PEZI</name>
<evidence type="ECO:0000313" key="3">
    <source>
        <dbReference type="Proteomes" id="UP001446871"/>
    </source>
</evidence>
<organism evidence="2 3">
    <name type="scientific">Apiospora saccharicola</name>
    <dbReference type="NCBI Taxonomy" id="335842"/>
    <lineage>
        <taxon>Eukaryota</taxon>
        <taxon>Fungi</taxon>
        <taxon>Dikarya</taxon>
        <taxon>Ascomycota</taxon>
        <taxon>Pezizomycotina</taxon>
        <taxon>Sordariomycetes</taxon>
        <taxon>Xylariomycetidae</taxon>
        <taxon>Amphisphaeriales</taxon>
        <taxon>Apiosporaceae</taxon>
        <taxon>Apiospora</taxon>
    </lineage>
</organism>
<gene>
    <name evidence="2" type="ORF">PG996_004160</name>
</gene>
<reference evidence="2 3" key="1">
    <citation type="submission" date="2023-01" db="EMBL/GenBank/DDBJ databases">
        <title>Analysis of 21 Apiospora genomes using comparative genomics revels a genus with tremendous synthesis potential of carbohydrate active enzymes and secondary metabolites.</title>
        <authorList>
            <person name="Sorensen T."/>
        </authorList>
    </citation>
    <scope>NUCLEOTIDE SEQUENCE [LARGE SCALE GENOMIC DNA]</scope>
    <source>
        <strain evidence="2 3">CBS 83171</strain>
    </source>
</reference>
<feature type="region of interest" description="Disordered" evidence="1">
    <location>
        <begin position="22"/>
        <end position="57"/>
    </location>
</feature>
<protein>
    <submittedName>
        <fullName evidence="2">Uncharacterized protein</fullName>
    </submittedName>
</protein>
<accession>A0ABR1W671</accession>
<dbReference type="EMBL" id="JAQQWM010000002">
    <property type="protein sequence ID" value="KAK8077990.1"/>
    <property type="molecule type" value="Genomic_DNA"/>
</dbReference>
<keyword evidence="3" id="KW-1185">Reference proteome</keyword>
<dbReference type="Proteomes" id="UP001446871">
    <property type="component" value="Unassembled WGS sequence"/>
</dbReference>